<evidence type="ECO:0000256" key="2">
    <source>
        <dbReference type="SAM" id="MobiDB-lite"/>
    </source>
</evidence>
<dbReference type="InterPro" id="IPR000014">
    <property type="entry name" value="PAS"/>
</dbReference>
<evidence type="ECO:0000313" key="5">
    <source>
        <dbReference type="Proteomes" id="UP000317881"/>
    </source>
</evidence>
<feature type="compositionally biased region" description="Basic and acidic residues" evidence="2">
    <location>
        <begin position="620"/>
        <end position="639"/>
    </location>
</feature>
<dbReference type="EMBL" id="BJND01000007">
    <property type="protein sequence ID" value="GEC03551.1"/>
    <property type="molecule type" value="Genomic_DNA"/>
</dbReference>
<dbReference type="PROSITE" id="PS50112">
    <property type="entry name" value="PAS"/>
    <property type="match status" value="2"/>
</dbReference>
<dbReference type="InterPro" id="IPR013656">
    <property type="entry name" value="PAS_4"/>
</dbReference>
<dbReference type="Pfam" id="PF07228">
    <property type="entry name" value="SpoIIE"/>
    <property type="match status" value="1"/>
</dbReference>
<dbReference type="Gene3D" id="3.30.450.40">
    <property type="match status" value="1"/>
</dbReference>
<dbReference type="FunFam" id="3.30.565.10:FF:000028">
    <property type="entry name" value="PAS sensor protein"/>
    <property type="match status" value="1"/>
</dbReference>
<dbReference type="PANTHER" id="PTHR43156">
    <property type="entry name" value="STAGE II SPORULATION PROTEIN E-RELATED"/>
    <property type="match status" value="1"/>
</dbReference>
<evidence type="ECO:0000313" key="4">
    <source>
        <dbReference type="EMBL" id="GEC03551.1"/>
    </source>
</evidence>
<dbReference type="PANTHER" id="PTHR43156:SF2">
    <property type="entry name" value="STAGE II SPORULATION PROTEIN E"/>
    <property type="match status" value="1"/>
</dbReference>
<name>A0A4Y3VD97_9ACTN</name>
<dbReference type="InterPro" id="IPR003018">
    <property type="entry name" value="GAF"/>
</dbReference>
<accession>A0A4Y3VD97</accession>
<protein>
    <recommendedName>
        <fullName evidence="3">PAS domain-containing protein</fullName>
    </recommendedName>
</protein>
<dbReference type="InterPro" id="IPR035965">
    <property type="entry name" value="PAS-like_dom_sf"/>
</dbReference>
<dbReference type="Gene3D" id="3.30.565.10">
    <property type="entry name" value="Histidine kinase-like ATPase, C-terminal domain"/>
    <property type="match status" value="1"/>
</dbReference>
<dbReference type="OrthoDB" id="3892383at2"/>
<dbReference type="SUPFAM" id="SSF55785">
    <property type="entry name" value="PYP-like sensor domain (PAS domain)"/>
    <property type="match status" value="2"/>
</dbReference>
<dbReference type="CDD" id="cd00130">
    <property type="entry name" value="PAS"/>
    <property type="match status" value="2"/>
</dbReference>
<dbReference type="Gene3D" id="3.30.450.20">
    <property type="entry name" value="PAS domain"/>
    <property type="match status" value="2"/>
</dbReference>
<proteinExistence type="predicted"/>
<keyword evidence="5" id="KW-1185">Reference proteome</keyword>
<dbReference type="SUPFAM" id="SSF55781">
    <property type="entry name" value="GAF domain-like"/>
    <property type="match status" value="1"/>
</dbReference>
<dbReference type="SUPFAM" id="SSF55874">
    <property type="entry name" value="ATPase domain of HSP90 chaperone/DNA topoisomerase II/histidine kinase"/>
    <property type="match status" value="1"/>
</dbReference>
<sequence length="812" mass="87374">MSATHSTGSGRPVHGPVARERIHVLVDRQGRLVRWSPAAERLLGYPEDAVRGCSALDLLAGPAPDQVTVALRHRDGGLVRCRLAVRPERAGDAGTGWEVLLTPAEEDGTAEAERALLETLFTLSPMGLFLLDPQLRLLRFNPAAEGMQGTSVEESVGRRPTEVWPGLAVEVVERAMREVLATGQPAIGVEKRVRPPGDPHHDHVYSASVFRLEDAQGRILGVADATVDVTDRHLAHERLTVLARASSRIGSTLDALDTARGLAEVSVPVPADSVVVDVLEKVLAGEELEAGAVRPGTVLRRAASRSRDDEPSGTAADHEGPLPPTASGEALADLEPRLVDPLCSLGQQVLRGMRTPTEEQVHSLIVAPLVAQDRALGLATFCRWAERRPFGPDDLTLVAQLARRTAESLDNARRHLREHNSLVALQHVLRPDGLPPQQALEVAHAYVSADSGGDWVDTVPLSGARVALVAGRVPGRGIQSAAAAGRLRAALHTLSELELEPDELLARLDDIVRGPGRMNGSVRRYDQPSPAPGTAPSPHGQLCGATCLYLIYDPVSRRCSASTAGHPWPVVMHPDGTVRRLEGPPGDALCCPGAPFGREDFEVPENSTLVLYTPGLFQSEQREQREQLQQREQREHEPDDAGGAARLTALLARSPGSVQATCSALTDALIPSRPRDDAAVLVARTHELDQAHVASWDLPCDPATVATARSLATRQLSAWDMSEAAFVTELIVSELVTNAIRYGKPPVTLRLIRSHVLTCEVSDGSSTSPRLRHARTTDEGGRGLLLVARSSDRWGTRYTEDGKIVWVEQSTD</sequence>
<dbReference type="InterPro" id="IPR036890">
    <property type="entry name" value="HATPase_C_sf"/>
</dbReference>
<dbReference type="CDD" id="cd16936">
    <property type="entry name" value="HATPase_RsbW-like"/>
    <property type="match status" value="1"/>
</dbReference>
<evidence type="ECO:0000256" key="1">
    <source>
        <dbReference type="ARBA" id="ARBA00022801"/>
    </source>
</evidence>
<reference evidence="4 5" key="1">
    <citation type="submission" date="2019-06" db="EMBL/GenBank/DDBJ databases">
        <title>Whole genome shotgun sequence of Streptomyces spinoverrucosus NBRC 14228.</title>
        <authorList>
            <person name="Hosoyama A."/>
            <person name="Uohara A."/>
            <person name="Ohji S."/>
            <person name="Ichikawa N."/>
        </authorList>
    </citation>
    <scope>NUCLEOTIDE SEQUENCE [LARGE SCALE GENOMIC DNA]</scope>
    <source>
        <strain evidence="4 5">NBRC 14228</strain>
    </source>
</reference>
<feature type="region of interest" description="Disordered" evidence="2">
    <location>
        <begin position="616"/>
        <end position="641"/>
    </location>
</feature>
<dbReference type="InterPro" id="IPR001932">
    <property type="entry name" value="PPM-type_phosphatase-like_dom"/>
</dbReference>
<dbReference type="InterPro" id="IPR036457">
    <property type="entry name" value="PPM-type-like_dom_sf"/>
</dbReference>
<feature type="domain" description="PAS" evidence="3">
    <location>
        <begin position="24"/>
        <end position="52"/>
    </location>
</feature>
<dbReference type="Pfam" id="PF13581">
    <property type="entry name" value="HATPase_c_2"/>
    <property type="match status" value="1"/>
</dbReference>
<keyword evidence="1" id="KW-0378">Hydrolase</keyword>
<feature type="region of interest" description="Disordered" evidence="2">
    <location>
        <begin position="519"/>
        <end position="538"/>
    </location>
</feature>
<organism evidence="4 5">
    <name type="scientific">Streptomyces spinoverrucosus</name>
    <dbReference type="NCBI Taxonomy" id="284043"/>
    <lineage>
        <taxon>Bacteria</taxon>
        <taxon>Bacillati</taxon>
        <taxon>Actinomycetota</taxon>
        <taxon>Actinomycetes</taxon>
        <taxon>Kitasatosporales</taxon>
        <taxon>Streptomycetaceae</taxon>
        <taxon>Streptomyces</taxon>
    </lineage>
</organism>
<dbReference type="InterPro" id="IPR003594">
    <property type="entry name" value="HATPase_dom"/>
</dbReference>
<dbReference type="SMART" id="SM00331">
    <property type="entry name" value="PP2C_SIG"/>
    <property type="match status" value="1"/>
</dbReference>
<dbReference type="InterPro" id="IPR052016">
    <property type="entry name" value="Bact_Sigma-Reg"/>
</dbReference>
<dbReference type="Pfam" id="PF08448">
    <property type="entry name" value="PAS_4"/>
    <property type="match status" value="2"/>
</dbReference>
<comment type="caution">
    <text evidence="4">The sequence shown here is derived from an EMBL/GenBank/DDBJ whole genome shotgun (WGS) entry which is preliminary data.</text>
</comment>
<evidence type="ECO:0000259" key="3">
    <source>
        <dbReference type="PROSITE" id="PS50112"/>
    </source>
</evidence>
<dbReference type="InterPro" id="IPR029016">
    <property type="entry name" value="GAF-like_dom_sf"/>
</dbReference>
<dbReference type="NCBIfam" id="TIGR00229">
    <property type="entry name" value="sensory_box"/>
    <property type="match status" value="2"/>
</dbReference>
<dbReference type="Proteomes" id="UP000317881">
    <property type="component" value="Unassembled WGS sequence"/>
</dbReference>
<dbReference type="Pfam" id="PF01590">
    <property type="entry name" value="GAF"/>
    <property type="match status" value="1"/>
</dbReference>
<dbReference type="AlphaFoldDB" id="A0A4Y3VD97"/>
<dbReference type="Gene3D" id="3.60.40.10">
    <property type="entry name" value="PPM-type phosphatase domain"/>
    <property type="match status" value="1"/>
</dbReference>
<gene>
    <name evidence="4" type="ORF">SSP24_12060</name>
</gene>
<feature type="compositionally biased region" description="Basic and acidic residues" evidence="2">
    <location>
        <begin position="305"/>
        <end position="320"/>
    </location>
</feature>
<feature type="domain" description="PAS" evidence="3">
    <location>
        <begin position="113"/>
        <end position="183"/>
    </location>
</feature>
<dbReference type="GO" id="GO:0016791">
    <property type="term" value="F:phosphatase activity"/>
    <property type="evidence" value="ECO:0007669"/>
    <property type="project" value="TreeGrafter"/>
</dbReference>
<feature type="region of interest" description="Disordered" evidence="2">
    <location>
        <begin position="299"/>
        <end position="328"/>
    </location>
</feature>
<dbReference type="SMART" id="SM00091">
    <property type="entry name" value="PAS"/>
    <property type="match status" value="2"/>
</dbReference>
<dbReference type="RefSeq" id="WP_141307703.1">
    <property type="nucleotide sequence ID" value="NZ_BJND01000007.1"/>
</dbReference>